<keyword evidence="1" id="KW-1133">Transmembrane helix</keyword>
<evidence type="ECO:0000313" key="3">
    <source>
        <dbReference type="Proteomes" id="UP001164965"/>
    </source>
</evidence>
<reference evidence="2" key="1">
    <citation type="submission" date="2022-10" db="EMBL/GenBank/DDBJ databases">
        <title>Rhodococcus sp.75.</title>
        <authorList>
            <person name="Sun M."/>
        </authorList>
    </citation>
    <scope>NUCLEOTIDE SEQUENCE</scope>
    <source>
        <strain evidence="2">75</strain>
    </source>
</reference>
<dbReference type="Proteomes" id="UP001164965">
    <property type="component" value="Chromosome"/>
</dbReference>
<dbReference type="InterPro" id="IPR050583">
    <property type="entry name" value="Mycobacterial_A85_antigen"/>
</dbReference>
<keyword evidence="1" id="KW-0812">Transmembrane</keyword>
<sequence>MHVLRHRVGELSLLTGWVPLLMVAVGVLAWVWLVGTRDPSFLTRSLPRAAAAAAGAALVAVVVVDRVWRPFPDPLPAPVVAWTASAVLAVFLAGPRLRRSHGLLGWAVTVIAVPTVVLVAVFGVNTAFAAFPTVAAALGRPPGQSIDFTKVPGPTEVVSGRPLSATWRAPLSTPAAGRVSTVAIPGTTSGFQGRDAQVYLPPAYLGTPRARLPVLVLLSGQPGSPSDWVLYVGLAGVMDAYAAQHDGLAPVVVIPDGTGSLLANPLCLDSALGQLDTYLSVDVPAWISSHLQVSTDHADWAVGGQSYGGTCSLQLAVNHPDLYPTFLDLSGQSEPTLGTRDATVAAAFGGDESRFTAVNPLDVIARNPPAVHGVLTAGANDDVYGPQARAVVAASQAAGMDVSYVEVLGGHDFAAWRAGLVASLDWLAGRLGLTPEQPAPTTTGPP</sequence>
<name>A0ABY6P307_9NOCA</name>
<feature type="transmembrane region" description="Helical" evidence="1">
    <location>
        <begin position="46"/>
        <end position="63"/>
    </location>
</feature>
<organism evidence="2 3">
    <name type="scientific">Rhodococcus antarcticus</name>
    <dbReference type="NCBI Taxonomy" id="2987751"/>
    <lineage>
        <taxon>Bacteria</taxon>
        <taxon>Bacillati</taxon>
        <taxon>Actinomycetota</taxon>
        <taxon>Actinomycetes</taxon>
        <taxon>Mycobacteriales</taxon>
        <taxon>Nocardiaceae</taxon>
        <taxon>Rhodococcus</taxon>
    </lineage>
</organism>
<proteinExistence type="predicted"/>
<keyword evidence="3" id="KW-1185">Reference proteome</keyword>
<feature type="transmembrane region" description="Helical" evidence="1">
    <location>
        <begin position="75"/>
        <end position="94"/>
    </location>
</feature>
<keyword evidence="2" id="KW-0378">Hydrolase</keyword>
<dbReference type="GO" id="GO:0016787">
    <property type="term" value="F:hydrolase activity"/>
    <property type="evidence" value="ECO:0007669"/>
    <property type="project" value="UniProtKB-KW"/>
</dbReference>
<dbReference type="Pfam" id="PF00756">
    <property type="entry name" value="Esterase"/>
    <property type="match status" value="1"/>
</dbReference>
<feature type="transmembrane region" description="Helical" evidence="1">
    <location>
        <begin position="12"/>
        <end position="34"/>
    </location>
</feature>
<dbReference type="SUPFAM" id="SSF53474">
    <property type="entry name" value="alpha/beta-Hydrolases"/>
    <property type="match status" value="1"/>
</dbReference>
<accession>A0ABY6P307</accession>
<evidence type="ECO:0000313" key="2">
    <source>
        <dbReference type="EMBL" id="UZJ25893.1"/>
    </source>
</evidence>
<dbReference type="PANTHER" id="PTHR48098">
    <property type="entry name" value="ENTEROCHELIN ESTERASE-RELATED"/>
    <property type="match status" value="1"/>
</dbReference>
<dbReference type="InterPro" id="IPR029058">
    <property type="entry name" value="AB_hydrolase_fold"/>
</dbReference>
<gene>
    <name evidence="2" type="ORF">RHODO2019_05520</name>
</gene>
<dbReference type="EMBL" id="CP110615">
    <property type="protein sequence ID" value="UZJ25893.1"/>
    <property type="molecule type" value="Genomic_DNA"/>
</dbReference>
<evidence type="ECO:0000256" key="1">
    <source>
        <dbReference type="SAM" id="Phobius"/>
    </source>
</evidence>
<dbReference type="Gene3D" id="3.40.50.1820">
    <property type="entry name" value="alpha/beta hydrolase"/>
    <property type="match status" value="1"/>
</dbReference>
<dbReference type="RefSeq" id="WP_265383997.1">
    <property type="nucleotide sequence ID" value="NZ_CP110615.1"/>
</dbReference>
<dbReference type="PANTHER" id="PTHR48098:SF1">
    <property type="entry name" value="DIACYLGLYCEROL ACYLTRANSFERASE_MYCOLYLTRANSFERASE AG85A"/>
    <property type="match status" value="1"/>
</dbReference>
<feature type="transmembrane region" description="Helical" evidence="1">
    <location>
        <begin position="106"/>
        <end position="131"/>
    </location>
</feature>
<keyword evidence="1" id="KW-0472">Membrane</keyword>
<protein>
    <submittedName>
        <fullName evidence="2">Alpha/beta hydrolase-fold protein</fullName>
    </submittedName>
</protein>
<dbReference type="InterPro" id="IPR000801">
    <property type="entry name" value="Esterase-like"/>
</dbReference>